<dbReference type="SMART" id="SM00479">
    <property type="entry name" value="EXOIII"/>
    <property type="match status" value="1"/>
</dbReference>
<name>A0A8K0XUM9_9AGAR</name>
<keyword evidence="2" id="KW-0378">Hydrolase</keyword>
<keyword evidence="3" id="KW-0269">Exonuclease</keyword>
<protein>
    <submittedName>
        <fullName evidence="6">Ribonuclease H-like domain-containing protein</fullName>
    </submittedName>
</protein>
<proteinExistence type="predicted"/>
<dbReference type="InterPro" id="IPR051274">
    <property type="entry name" value="3-5_Exoribonuclease"/>
</dbReference>
<dbReference type="AlphaFoldDB" id="A0A8K0XUM9"/>
<evidence type="ECO:0000256" key="3">
    <source>
        <dbReference type="ARBA" id="ARBA00022839"/>
    </source>
</evidence>
<dbReference type="InterPro" id="IPR012337">
    <property type="entry name" value="RNaseH-like_sf"/>
</dbReference>
<dbReference type="SUPFAM" id="SSF53098">
    <property type="entry name" value="Ribonuclease H-like"/>
    <property type="match status" value="1"/>
</dbReference>
<keyword evidence="7" id="KW-1185">Reference proteome</keyword>
<dbReference type="InterPro" id="IPR047201">
    <property type="entry name" value="ERI-1_3'hExo-like"/>
</dbReference>
<dbReference type="InterPro" id="IPR013520">
    <property type="entry name" value="Ribonucl_H"/>
</dbReference>
<dbReference type="CDD" id="cd06133">
    <property type="entry name" value="ERI-1_3'hExo_like"/>
    <property type="match status" value="1"/>
</dbReference>
<dbReference type="Proteomes" id="UP000813824">
    <property type="component" value="Unassembled WGS sequence"/>
</dbReference>
<evidence type="ECO:0000259" key="5">
    <source>
        <dbReference type="SMART" id="SM00479"/>
    </source>
</evidence>
<organism evidence="6 7">
    <name type="scientific">Cristinia sonorae</name>
    <dbReference type="NCBI Taxonomy" id="1940300"/>
    <lineage>
        <taxon>Eukaryota</taxon>
        <taxon>Fungi</taxon>
        <taxon>Dikarya</taxon>
        <taxon>Basidiomycota</taxon>
        <taxon>Agaricomycotina</taxon>
        <taxon>Agaricomycetes</taxon>
        <taxon>Agaricomycetidae</taxon>
        <taxon>Agaricales</taxon>
        <taxon>Pleurotineae</taxon>
        <taxon>Stephanosporaceae</taxon>
        <taxon>Cristinia</taxon>
    </lineage>
</organism>
<evidence type="ECO:0000256" key="2">
    <source>
        <dbReference type="ARBA" id="ARBA00022801"/>
    </source>
</evidence>
<sequence length="382" mass="43372">MKLLSPTTSFTPEHHVLLLSLPPPPVPPLLLTVGMQLSLPHTPQELIPYAIAAAVLLTIACFVLRQWSSAPPQALHDNTPLGLHPQPPPPQTTRTSEHKTPNYEDEDEIEMIKEPAIDRTFVKQTYEAFLVLDVEATCMPGTDFNYPNEIIEWPVVLLRWKDKDAVGRANKLEVVDQFRSFVRPTWRPSLSPFCTALTGITQPDVDHAPPFTSLVWIFRDFLVRNGLVDAESGNPLVRFCWCTDGPWDIRDFVVKQCFISKIPIPHWISGDVMDVRRLVGRWQEKHTDPSKKPKAQGTFLPITRQLHLLGLAPFEGRQHCGIDDTRNVARIVIELARRGVRLRPNTPINPNRRWPWMGKYGKVLEHYVLYPPYPSSPGASPL</sequence>
<evidence type="ECO:0000256" key="1">
    <source>
        <dbReference type="ARBA" id="ARBA00022722"/>
    </source>
</evidence>
<dbReference type="EMBL" id="JAEVFJ010000002">
    <property type="protein sequence ID" value="KAH8107207.1"/>
    <property type="molecule type" value="Genomic_DNA"/>
</dbReference>
<dbReference type="OrthoDB" id="448399at2759"/>
<evidence type="ECO:0000256" key="4">
    <source>
        <dbReference type="SAM" id="MobiDB-lite"/>
    </source>
</evidence>
<dbReference type="InterPro" id="IPR036397">
    <property type="entry name" value="RNaseH_sf"/>
</dbReference>
<accession>A0A8K0XUM9</accession>
<dbReference type="Gene3D" id="3.30.420.10">
    <property type="entry name" value="Ribonuclease H-like superfamily/Ribonuclease H"/>
    <property type="match status" value="1"/>
</dbReference>
<feature type="domain" description="Exonuclease" evidence="5">
    <location>
        <begin position="128"/>
        <end position="341"/>
    </location>
</feature>
<keyword evidence="1" id="KW-0540">Nuclease</keyword>
<dbReference type="Pfam" id="PF00929">
    <property type="entry name" value="RNase_T"/>
    <property type="match status" value="1"/>
</dbReference>
<dbReference type="PANTHER" id="PTHR23044">
    <property type="entry name" value="3'-5' EXONUCLEASE ERI1-RELATED"/>
    <property type="match status" value="1"/>
</dbReference>
<reference evidence="6" key="1">
    <citation type="journal article" date="2021" name="New Phytol.">
        <title>Evolutionary innovations through gain and loss of genes in the ectomycorrhizal Boletales.</title>
        <authorList>
            <person name="Wu G."/>
            <person name="Miyauchi S."/>
            <person name="Morin E."/>
            <person name="Kuo A."/>
            <person name="Drula E."/>
            <person name="Varga T."/>
            <person name="Kohler A."/>
            <person name="Feng B."/>
            <person name="Cao Y."/>
            <person name="Lipzen A."/>
            <person name="Daum C."/>
            <person name="Hundley H."/>
            <person name="Pangilinan J."/>
            <person name="Johnson J."/>
            <person name="Barry K."/>
            <person name="LaButti K."/>
            <person name="Ng V."/>
            <person name="Ahrendt S."/>
            <person name="Min B."/>
            <person name="Choi I.G."/>
            <person name="Park H."/>
            <person name="Plett J.M."/>
            <person name="Magnuson J."/>
            <person name="Spatafora J.W."/>
            <person name="Nagy L.G."/>
            <person name="Henrissat B."/>
            <person name="Grigoriev I.V."/>
            <person name="Yang Z.L."/>
            <person name="Xu J."/>
            <person name="Martin F.M."/>
        </authorList>
    </citation>
    <scope>NUCLEOTIDE SEQUENCE</scope>
    <source>
        <strain evidence="6">KKN 215</strain>
    </source>
</reference>
<gene>
    <name evidence="6" type="ORF">BXZ70DRAFT_916787</name>
</gene>
<dbReference type="GO" id="GO:0003676">
    <property type="term" value="F:nucleic acid binding"/>
    <property type="evidence" value="ECO:0007669"/>
    <property type="project" value="InterPro"/>
</dbReference>
<evidence type="ECO:0000313" key="6">
    <source>
        <dbReference type="EMBL" id="KAH8107207.1"/>
    </source>
</evidence>
<comment type="caution">
    <text evidence="6">The sequence shown here is derived from an EMBL/GenBank/DDBJ whole genome shotgun (WGS) entry which is preliminary data.</text>
</comment>
<dbReference type="PANTHER" id="PTHR23044:SF61">
    <property type="entry name" value="3'-5' EXORIBONUCLEASE 1-RELATED"/>
    <property type="match status" value="1"/>
</dbReference>
<evidence type="ECO:0000313" key="7">
    <source>
        <dbReference type="Proteomes" id="UP000813824"/>
    </source>
</evidence>
<feature type="region of interest" description="Disordered" evidence="4">
    <location>
        <begin position="75"/>
        <end position="105"/>
    </location>
</feature>
<dbReference type="GO" id="GO:0000175">
    <property type="term" value="F:3'-5'-RNA exonuclease activity"/>
    <property type="evidence" value="ECO:0007669"/>
    <property type="project" value="InterPro"/>
</dbReference>